<proteinExistence type="predicted"/>
<protein>
    <submittedName>
        <fullName evidence="3">Peroxiredoxin</fullName>
    </submittedName>
</protein>
<dbReference type="InterPro" id="IPR036249">
    <property type="entry name" value="Thioredoxin-like_sf"/>
</dbReference>
<dbReference type="EMBL" id="FVZE01000004">
    <property type="protein sequence ID" value="SLK02032.1"/>
    <property type="molecule type" value="Genomic_DNA"/>
</dbReference>
<dbReference type="CDD" id="cd02969">
    <property type="entry name" value="PRX_like1"/>
    <property type="match status" value="1"/>
</dbReference>
<dbReference type="Proteomes" id="UP000190989">
    <property type="component" value="Unassembled WGS sequence"/>
</dbReference>
<dbReference type="STRING" id="428990.SAMN06295987_10433"/>
<dbReference type="Pfam" id="PF00578">
    <property type="entry name" value="AhpC-TSA"/>
    <property type="match status" value="1"/>
</dbReference>
<feature type="region of interest" description="Disordered" evidence="1">
    <location>
        <begin position="1"/>
        <end position="20"/>
    </location>
</feature>
<dbReference type="InterPro" id="IPR013766">
    <property type="entry name" value="Thioredoxin_domain"/>
</dbReference>
<accession>A0A1U6I1Y5</accession>
<evidence type="ECO:0000259" key="2">
    <source>
        <dbReference type="PROSITE" id="PS51352"/>
    </source>
</evidence>
<dbReference type="InterPro" id="IPR047262">
    <property type="entry name" value="PRX-like1"/>
</dbReference>
<dbReference type="PROSITE" id="PS51352">
    <property type="entry name" value="THIOREDOXIN_2"/>
    <property type="match status" value="1"/>
</dbReference>
<feature type="domain" description="Thioredoxin" evidence="2">
    <location>
        <begin position="8"/>
        <end position="176"/>
    </location>
</feature>
<dbReference type="GO" id="GO:0016209">
    <property type="term" value="F:antioxidant activity"/>
    <property type="evidence" value="ECO:0007669"/>
    <property type="project" value="InterPro"/>
</dbReference>
<gene>
    <name evidence="3" type="ORF">SAMN06295987_10433</name>
</gene>
<evidence type="ECO:0000313" key="3">
    <source>
        <dbReference type="EMBL" id="SLK02032.1"/>
    </source>
</evidence>
<dbReference type="AlphaFoldDB" id="A0A1U6I1Y5"/>
<dbReference type="SUPFAM" id="SSF52833">
    <property type="entry name" value="Thioredoxin-like"/>
    <property type="match status" value="1"/>
</dbReference>
<sequence>MLRMSRQVGEGETAPDFDLPDTLGERRSLADFADKPALLVAFICNHCPFVLHIIDELVAFAKEYEPIGLQVVAISSNDPSEFPEDDYDHMRHFAQEKGFPFPYLHDESQDVALAYGAICTPDFFLYDRDRKLVYNGQFDASRPKINRPPVPGLPPLRTDLPVTGEDMRRAVDAVLAGQPVPEPHHPSAGCSIKWKEGKDPWWG</sequence>
<dbReference type="InterPro" id="IPR000866">
    <property type="entry name" value="AhpC/TSA"/>
</dbReference>
<keyword evidence="4" id="KW-1185">Reference proteome</keyword>
<evidence type="ECO:0000256" key="1">
    <source>
        <dbReference type="SAM" id="MobiDB-lite"/>
    </source>
</evidence>
<dbReference type="Gene3D" id="3.40.30.10">
    <property type="entry name" value="Glutaredoxin"/>
    <property type="match status" value="1"/>
</dbReference>
<dbReference type="PANTHER" id="PTHR43640:SF1">
    <property type="entry name" value="THIOREDOXIN-DEPENDENT PEROXIREDOXIN"/>
    <property type="match status" value="1"/>
</dbReference>
<name>A0A1U6I1Y5_9SPHN</name>
<dbReference type="GO" id="GO:0016491">
    <property type="term" value="F:oxidoreductase activity"/>
    <property type="evidence" value="ECO:0007669"/>
    <property type="project" value="InterPro"/>
</dbReference>
<dbReference type="PANTHER" id="PTHR43640">
    <property type="entry name" value="OS07G0260300 PROTEIN"/>
    <property type="match status" value="1"/>
</dbReference>
<reference evidence="4" key="1">
    <citation type="submission" date="2017-02" db="EMBL/GenBank/DDBJ databases">
        <authorList>
            <person name="Varghese N."/>
            <person name="Submissions S."/>
        </authorList>
    </citation>
    <scope>NUCLEOTIDE SEQUENCE [LARGE SCALE GENOMIC DNA]</scope>
    <source>
        <strain evidence="4">SM117</strain>
    </source>
</reference>
<evidence type="ECO:0000313" key="4">
    <source>
        <dbReference type="Proteomes" id="UP000190989"/>
    </source>
</evidence>
<organism evidence="3 4">
    <name type="scientific">Novosphingobium mathurense</name>
    <dbReference type="NCBI Taxonomy" id="428990"/>
    <lineage>
        <taxon>Bacteria</taxon>
        <taxon>Pseudomonadati</taxon>
        <taxon>Pseudomonadota</taxon>
        <taxon>Alphaproteobacteria</taxon>
        <taxon>Sphingomonadales</taxon>
        <taxon>Sphingomonadaceae</taxon>
        <taxon>Novosphingobium</taxon>
    </lineage>
</organism>